<name>A0A096BI93_9BACT</name>
<dbReference type="OrthoDB" id="1081016at2"/>
<dbReference type="Proteomes" id="UP000029556">
    <property type="component" value="Unassembled WGS sequence"/>
</dbReference>
<dbReference type="EMBL" id="JRNN01000097">
    <property type="protein sequence ID" value="KGF32859.1"/>
    <property type="molecule type" value="Genomic_DNA"/>
</dbReference>
<dbReference type="AlphaFoldDB" id="A0A096BI93"/>
<evidence type="ECO:0000313" key="3">
    <source>
        <dbReference type="Proteomes" id="UP000029556"/>
    </source>
</evidence>
<dbReference type="PROSITE" id="PS51257">
    <property type="entry name" value="PROKAR_LIPOPROTEIN"/>
    <property type="match status" value="1"/>
</dbReference>
<proteinExistence type="predicted"/>
<dbReference type="RefSeq" id="WP_036875103.1">
    <property type="nucleotide sequence ID" value="NZ_JRNN01000097.1"/>
</dbReference>
<reference evidence="2 3" key="1">
    <citation type="submission" date="2014-07" db="EMBL/GenBank/DDBJ databases">
        <authorList>
            <person name="McCorrison J."/>
            <person name="Sanka R."/>
            <person name="Torralba M."/>
            <person name="Gillis M."/>
            <person name="Haft D.H."/>
            <person name="Methe B."/>
            <person name="Sutton G."/>
            <person name="Nelson K.E."/>
        </authorList>
    </citation>
    <scope>NUCLEOTIDE SEQUENCE [LARGE SCALE GENOMIC DNA]</scope>
    <source>
        <strain evidence="2 3">DNF00853</strain>
    </source>
</reference>
<evidence type="ECO:0008006" key="4">
    <source>
        <dbReference type="Google" id="ProtNLM"/>
    </source>
</evidence>
<protein>
    <recommendedName>
        <fullName evidence="4">DUF4878 domain-containing protein</fullName>
    </recommendedName>
</protein>
<feature type="region of interest" description="Disordered" evidence="1">
    <location>
        <begin position="168"/>
        <end position="189"/>
    </location>
</feature>
<accession>A0A096BI93</accession>
<organism evidence="2 3">
    <name type="scientific">Hoylesella buccalis DNF00853</name>
    <dbReference type="NCBI Taxonomy" id="1401074"/>
    <lineage>
        <taxon>Bacteria</taxon>
        <taxon>Pseudomonadati</taxon>
        <taxon>Bacteroidota</taxon>
        <taxon>Bacteroidia</taxon>
        <taxon>Bacteroidales</taxon>
        <taxon>Prevotellaceae</taxon>
        <taxon>Hoylesella</taxon>
    </lineage>
</organism>
<sequence length="189" mass="21738">MMRKFISFISFLLFLSLGLFVSSCKKKPAPQTKTAFEVSLTNQDSLEVIHLIDQFFQYAESGDATSAAGMLVKLDNRDVYSEPQLLDNEELKDMVSLLKSLPIQSHRIDYLKFSETYENEAKVTAVIMPAHDNVPEVKTVFYFKPIVYLGKWKLSVIDSHSDDKTIIDKDKKDSMESEYATEMRHKEQH</sequence>
<evidence type="ECO:0000256" key="1">
    <source>
        <dbReference type="SAM" id="MobiDB-lite"/>
    </source>
</evidence>
<comment type="caution">
    <text evidence="2">The sequence shown here is derived from an EMBL/GenBank/DDBJ whole genome shotgun (WGS) entry which is preliminary data.</text>
</comment>
<evidence type="ECO:0000313" key="2">
    <source>
        <dbReference type="EMBL" id="KGF32859.1"/>
    </source>
</evidence>
<gene>
    <name evidence="2" type="ORF">HMPREF2137_12680</name>
</gene>